<dbReference type="EMBL" id="CP113089">
    <property type="protein sequence ID" value="WAB82630.1"/>
    <property type="molecule type" value="Genomic_DNA"/>
</dbReference>
<feature type="transmembrane region" description="Helical" evidence="1">
    <location>
        <begin position="60"/>
        <end position="79"/>
    </location>
</feature>
<keyword evidence="1" id="KW-1133">Transmembrane helix</keyword>
<dbReference type="AlphaFoldDB" id="A0A9E8MMY9"/>
<dbReference type="RefSeq" id="WP_267782797.1">
    <property type="nucleotide sequence ID" value="NZ_CP113089.1"/>
</dbReference>
<organism evidence="2 3">
    <name type="scientific">Microcella daejeonensis</name>
    <dbReference type="NCBI Taxonomy" id="2994971"/>
    <lineage>
        <taxon>Bacteria</taxon>
        <taxon>Bacillati</taxon>
        <taxon>Actinomycetota</taxon>
        <taxon>Actinomycetes</taxon>
        <taxon>Micrococcales</taxon>
        <taxon>Microbacteriaceae</taxon>
        <taxon>Microcella</taxon>
    </lineage>
</organism>
<feature type="transmembrane region" description="Helical" evidence="1">
    <location>
        <begin position="126"/>
        <end position="144"/>
    </location>
</feature>
<proteinExistence type="predicted"/>
<dbReference type="Proteomes" id="UP001164706">
    <property type="component" value="Chromosome"/>
</dbReference>
<keyword evidence="3" id="KW-1185">Reference proteome</keyword>
<feature type="transmembrane region" description="Helical" evidence="1">
    <location>
        <begin position="91"/>
        <end position="114"/>
    </location>
</feature>
<feature type="transmembrane region" description="Helical" evidence="1">
    <location>
        <begin position="156"/>
        <end position="175"/>
    </location>
</feature>
<evidence type="ECO:0000256" key="1">
    <source>
        <dbReference type="SAM" id="Phobius"/>
    </source>
</evidence>
<accession>A0A9E8MMY9</accession>
<sequence>MSEIELARVRDQISHLPSSLRGPTAVDAGRGIAAEAVLQAPAAGEDYPSTHDLSSVSGRWIVFGSVQLVAAILAGASHFGARGGRLEPEIAANIAVGGTLVSVLFGMLALRIGASMPMVLRSARRTPIIVALVLLPIGFTLGLVRLLTGEAYEDVPLIIAAVVQAVGFIALLVILRRTPGAVELRARAGLSDAECAELRGRDPELAQRMKDAEIQALLALTALGQVDPQLAERESARIDERWGVGLVDGGS</sequence>
<evidence type="ECO:0000313" key="2">
    <source>
        <dbReference type="EMBL" id="WAB82630.1"/>
    </source>
</evidence>
<reference evidence="2" key="1">
    <citation type="submission" date="2022-11" db="EMBL/GenBank/DDBJ databases">
        <title>Description of Microcella daejonensis nov. sp, isolated from riverside soil.</title>
        <authorList>
            <person name="Molina K.M."/>
            <person name="Kim S.B."/>
        </authorList>
    </citation>
    <scope>NUCLEOTIDE SEQUENCE</scope>
    <source>
        <strain evidence="2">MMS21-STM12</strain>
    </source>
</reference>
<keyword evidence="1" id="KW-0812">Transmembrane</keyword>
<name>A0A9E8MMY9_9MICO</name>
<keyword evidence="1" id="KW-0472">Membrane</keyword>
<protein>
    <submittedName>
        <fullName evidence="2">Uncharacterized protein</fullName>
    </submittedName>
</protein>
<evidence type="ECO:0000313" key="3">
    <source>
        <dbReference type="Proteomes" id="UP001164706"/>
    </source>
</evidence>
<dbReference type="KEGG" id="mdb:OVN18_06420"/>
<gene>
    <name evidence="2" type="ORF">OVN18_06420</name>
</gene>